<dbReference type="InterPro" id="IPR027417">
    <property type="entry name" value="P-loop_NTPase"/>
</dbReference>
<dbReference type="KEGG" id="asul:DFR86_08655"/>
<keyword evidence="4 11" id="KW-0547">Nucleotide-binding</keyword>
<comment type="function">
    <text evidence="11">Component of the A-type ATP synthase that produces ATP from ADP in the presence of a proton gradient across the membrane. The A chain is the catalytic subunit.</text>
</comment>
<comment type="subunit">
    <text evidence="11">Has multiple subunits with at least A(3), B(3), C, D, E, F, H, I and proteolipid K(x).</text>
</comment>
<dbReference type="Gene3D" id="1.10.1140.10">
    <property type="entry name" value="Bovine Mitochondrial F1-atpase, Atp Synthase Beta Chain, Chain D, domain 3"/>
    <property type="match status" value="1"/>
</dbReference>
<dbReference type="HAMAP" id="MF_00309">
    <property type="entry name" value="ATP_synth_A_arch"/>
    <property type="match status" value="1"/>
</dbReference>
<evidence type="ECO:0000313" key="13">
    <source>
        <dbReference type="EMBL" id="AWR97610.1"/>
    </source>
</evidence>
<dbReference type="Gene3D" id="3.40.50.300">
    <property type="entry name" value="P-loop containing nucleotide triphosphate hydrolases"/>
    <property type="match status" value="1"/>
</dbReference>
<dbReference type="InterPro" id="IPR023366">
    <property type="entry name" value="ATP_synth_asu-like_sf"/>
</dbReference>
<sequence>MVVGRIVRVNGPLVVADNMKDSMMYEVVEVGELRLIGEVTRIEGDRAYIQVYEDTSGIKPGEPVYGTGAPLSAELGPGLIGNIFDGLERPLNKIADLTNSPFIQRGIKVPSIDRNKKWHFKPTVKKGDKVEADDIIGVVEETPLVEHRILVPPNYHGTIKEVSSEGDYTVEDNIAILDMNGDEIPLKMLQKWPVRFPRPVKEKLEPSEPLLTGVRVLDTIFPLAKGGTAAIPGPFGSGKTVTLQSLAKWSSAKIVIYVGCGERGNEMTDELRQFPSLKDPWTGKPLLDRTILVANTSNMPVAAREASIYFGVTLGEYFRDQGYDVLVVADSTTRWAEALRDLGGRMEEMPAEEGFPSYLPSRLAEYYERAGRVITLGSKERYGSVTLASAVSPPGGDFTEPVTSNTLRFVRVFWPLDVSLAHARHFPAINWLQGFSAYVDLVAKWWATNVDPSWKDIREFMVKTLIREDELKQIVRLVGPESLAEKDKLVLEVARLIREAFLKQNAFDDIDAFSSPQKQFRIMKLIALYNQLASDLVQKGVAVKKISDSIKVVSDIIRSKATIKNDELQKYDELEKVLKSQFAELAKQAGV</sequence>
<keyword evidence="14" id="KW-1185">Reference proteome</keyword>
<evidence type="ECO:0000256" key="8">
    <source>
        <dbReference type="ARBA" id="ARBA00023065"/>
    </source>
</evidence>
<dbReference type="GeneID" id="36838034"/>
<dbReference type="Gene3D" id="2.40.50.100">
    <property type="match status" value="1"/>
</dbReference>
<evidence type="ECO:0000256" key="3">
    <source>
        <dbReference type="ARBA" id="ARBA00022475"/>
    </source>
</evidence>
<dbReference type="InterPro" id="IPR005726">
    <property type="entry name" value="ATP_synth_asu_arc"/>
</dbReference>
<keyword evidence="7 11" id="KW-1278">Translocase</keyword>
<evidence type="ECO:0000256" key="6">
    <source>
        <dbReference type="ARBA" id="ARBA00022840"/>
    </source>
</evidence>
<dbReference type="FunFam" id="1.10.1140.10:FF:000002">
    <property type="entry name" value="V-type proton ATPase catalytic subunit A"/>
    <property type="match status" value="1"/>
</dbReference>
<dbReference type="InterPro" id="IPR036121">
    <property type="entry name" value="ATPase_F1/V1/A1_a/bsu_N_sf"/>
</dbReference>
<dbReference type="OrthoDB" id="115235at2157"/>
<dbReference type="SUPFAM" id="SSF47917">
    <property type="entry name" value="C-terminal domain of alpha and beta subunits of F1 ATP synthase"/>
    <property type="match status" value="1"/>
</dbReference>
<dbReference type="FunFam" id="2.40.50.100:FF:000008">
    <property type="entry name" value="V-type proton ATPase catalytic subunit A"/>
    <property type="match status" value="1"/>
</dbReference>
<dbReference type="InterPro" id="IPR000194">
    <property type="entry name" value="ATPase_F1/V1/A1_a/bsu_nucl-bd"/>
</dbReference>
<evidence type="ECO:0000256" key="9">
    <source>
        <dbReference type="ARBA" id="ARBA00023136"/>
    </source>
</evidence>
<evidence type="ECO:0000256" key="7">
    <source>
        <dbReference type="ARBA" id="ARBA00022967"/>
    </source>
</evidence>
<evidence type="ECO:0000313" key="14">
    <source>
        <dbReference type="Proteomes" id="UP000248410"/>
    </source>
</evidence>
<dbReference type="Pfam" id="PF22919">
    <property type="entry name" value="ATP-synt_VA_C"/>
    <property type="match status" value="1"/>
</dbReference>
<dbReference type="NCBIfam" id="TIGR01043">
    <property type="entry name" value="ATP_syn_A_arch"/>
    <property type="match status" value="1"/>
</dbReference>
<evidence type="ECO:0000256" key="2">
    <source>
        <dbReference type="ARBA" id="ARBA00022448"/>
    </source>
</evidence>
<dbReference type="GO" id="GO:0005886">
    <property type="term" value="C:plasma membrane"/>
    <property type="evidence" value="ECO:0007669"/>
    <property type="project" value="UniProtKB-SubCell"/>
</dbReference>
<dbReference type="InterPro" id="IPR024034">
    <property type="entry name" value="ATPase_F1/V1_b/a_C"/>
</dbReference>
<dbReference type="Pfam" id="PF16886">
    <property type="entry name" value="ATP-synt_ab_Xtn"/>
    <property type="match status" value="1"/>
</dbReference>
<keyword evidence="2 11" id="KW-0813">Transport</keyword>
<keyword evidence="5 11" id="KW-0375">Hydrogen ion transport</keyword>
<dbReference type="FunFam" id="2.40.30.20:FF:000002">
    <property type="entry name" value="V-type proton ATPase catalytic subunit A"/>
    <property type="match status" value="1"/>
</dbReference>
<protein>
    <recommendedName>
        <fullName evidence="11">A-type ATP synthase subunit A</fullName>
        <ecNumber evidence="11">7.1.2.2</ecNumber>
    </recommendedName>
</protein>
<comment type="subcellular location">
    <subcellularLocation>
        <location evidence="11">Cell membrane</location>
        <topology evidence="11">Peripheral membrane protein</topology>
    </subcellularLocation>
</comment>
<dbReference type="GO" id="GO:0005524">
    <property type="term" value="F:ATP binding"/>
    <property type="evidence" value="ECO:0007669"/>
    <property type="project" value="UniProtKB-UniRule"/>
</dbReference>
<keyword evidence="6 11" id="KW-0067">ATP-binding</keyword>
<dbReference type="SUPFAM" id="SSF52540">
    <property type="entry name" value="P-loop containing nucleoside triphosphate hydrolases"/>
    <property type="match status" value="1"/>
</dbReference>
<evidence type="ECO:0000256" key="4">
    <source>
        <dbReference type="ARBA" id="ARBA00022741"/>
    </source>
</evidence>
<dbReference type="InterPro" id="IPR031686">
    <property type="entry name" value="ATP-synth_a_Xtn"/>
</dbReference>
<keyword evidence="8 11" id="KW-0406">Ion transport</keyword>
<dbReference type="Pfam" id="PF02874">
    <property type="entry name" value="ATP-synt_ab_N"/>
    <property type="match status" value="1"/>
</dbReference>
<accession>A0A2U9INM3</accession>
<reference evidence="13 14" key="1">
    <citation type="submission" date="2018-05" db="EMBL/GenBank/DDBJ databases">
        <title>Complete Genome Sequences of Extremely Thermoacidophilic, Metal-Mobilizing Type-Strain Members of the Archaeal Family Sulfolobaceae: Acidianus brierleyi DSM-1651T, Acidianus sulfidivorans DSM-18786T, Metallosphaera hakonensis DSM-7519T, and Metallosphaera prunae DSM-10039T.</title>
        <authorList>
            <person name="Counts J.A."/>
            <person name="Kelly R.M."/>
        </authorList>
    </citation>
    <scope>NUCLEOTIDE SEQUENCE [LARGE SCALE GENOMIC DNA]</scope>
    <source>
        <strain evidence="13 14">JP7</strain>
    </source>
</reference>
<dbReference type="InterPro" id="IPR003593">
    <property type="entry name" value="AAA+_ATPase"/>
</dbReference>
<dbReference type="GO" id="GO:0033178">
    <property type="term" value="C:proton-transporting two-sector ATPase complex, catalytic domain"/>
    <property type="evidence" value="ECO:0007669"/>
    <property type="project" value="InterPro"/>
</dbReference>
<dbReference type="RefSeq" id="WP_110380500.1">
    <property type="nucleotide sequence ID" value="NZ_CP029288.2"/>
</dbReference>
<dbReference type="PANTHER" id="PTHR43607">
    <property type="entry name" value="V-TYPE PROTON ATPASE CATALYTIC SUBUNIT A"/>
    <property type="match status" value="1"/>
</dbReference>
<evidence type="ECO:0000256" key="10">
    <source>
        <dbReference type="ARBA" id="ARBA00023310"/>
    </source>
</evidence>
<dbReference type="CDD" id="cd18119">
    <property type="entry name" value="ATP-synt_V_A-type_alpha_N"/>
    <property type="match status" value="1"/>
</dbReference>
<dbReference type="InterPro" id="IPR022878">
    <property type="entry name" value="V-ATPase_asu"/>
</dbReference>
<name>A0A2U9INM3_9CREN</name>
<organism evidence="13 14">
    <name type="scientific">Acidianus sulfidivorans JP7</name>
    <dbReference type="NCBI Taxonomy" id="619593"/>
    <lineage>
        <taxon>Archaea</taxon>
        <taxon>Thermoproteota</taxon>
        <taxon>Thermoprotei</taxon>
        <taxon>Sulfolobales</taxon>
        <taxon>Sulfolobaceae</taxon>
        <taxon>Acidianus</taxon>
    </lineage>
</organism>
<dbReference type="Proteomes" id="UP000248410">
    <property type="component" value="Chromosome"/>
</dbReference>
<comment type="similarity">
    <text evidence="1 11">Belongs to the ATPase alpha/beta chains family.</text>
</comment>
<evidence type="ECO:0000256" key="11">
    <source>
        <dbReference type="HAMAP-Rule" id="MF_00309"/>
    </source>
</evidence>
<keyword evidence="9 11" id="KW-0472">Membrane</keyword>
<dbReference type="GO" id="GO:0042777">
    <property type="term" value="P:proton motive force-driven plasma membrane ATP synthesis"/>
    <property type="evidence" value="ECO:0007669"/>
    <property type="project" value="UniProtKB-UniRule"/>
</dbReference>
<comment type="catalytic activity">
    <reaction evidence="11">
        <text>ATP + H2O + 4 H(+)(in) = ADP + phosphate + 5 H(+)(out)</text>
        <dbReference type="Rhea" id="RHEA:57720"/>
        <dbReference type="ChEBI" id="CHEBI:15377"/>
        <dbReference type="ChEBI" id="CHEBI:15378"/>
        <dbReference type="ChEBI" id="CHEBI:30616"/>
        <dbReference type="ChEBI" id="CHEBI:43474"/>
        <dbReference type="ChEBI" id="CHEBI:456216"/>
        <dbReference type="EC" id="7.1.2.2"/>
    </reaction>
</comment>
<feature type="binding site" evidence="11">
    <location>
        <begin position="233"/>
        <end position="240"/>
    </location>
    <ligand>
        <name>ATP</name>
        <dbReference type="ChEBI" id="CHEBI:30616"/>
    </ligand>
</feature>
<dbReference type="Gene3D" id="2.40.30.20">
    <property type="match status" value="1"/>
</dbReference>
<evidence type="ECO:0000259" key="12">
    <source>
        <dbReference type="SMART" id="SM00382"/>
    </source>
</evidence>
<dbReference type="AlphaFoldDB" id="A0A2U9INM3"/>
<dbReference type="EMBL" id="CP029288">
    <property type="protein sequence ID" value="AWR97610.1"/>
    <property type="molecule type" value="Genomic_DNA"/>
</dbReference>
<evidence type="ECO:0000256" key="1">
    <source>
        <dbReference type="ARBA" id="ARBA00008936"/>
    </source>
</evidence>
<dbReference type="CDD" id="cd01134">
    <property type="entry name" value="V_A-ATPase_A"/>
    <property type="match status" value="1"/>
</dbReference>
<keyword evidence="10 11" id="KW-0066">ATP synthesis</keyword>
<dbReference type="CDD" id="cd18111">
    <property type="entry name" value="ATP-synt_V_A-type_alpha_C"/>
    <property type="match status" value="1"/>
</dbReference>
<proteinExistence type="inferred from homology"/>
<dbReference type="InterPro" id="IPR004100">
    <property type="entry name" value="ATPase_F1/V1/A1_a/bsu_N"/>
</dbReference>
<dbReference type="GO" id="GO:0046933">
    <property type="term" value="F:proton-transporting ATP synthase activity, rotational mechanism"/>
    <property type="evidence" value="ECO:0007669"/>
    <property type="project" value="UniProtKB-UniRule"/>
</dbReference>
<feature type="domain" description="AAA+ ATPase" evidence="12">
    <location>
        <begin position="225"/>
        <end position="413"/>
    </location>
</feature>
<keyword evidence="3 11" id="KW-1003">Cell membrane</keyword>
<dbReference type="PANTHER" id="PTHR43607:SF1">
    <property type="entry name" value="H(+)-TRANSPORTING TWO-SECTOR ATPASE"/>
    <property type="match status" value="1"/>
</dbReference>
<dbReference type="SMART" id="SM00382">
    <property type="entry name" value="AAA"/>
    <property type="match status" value="1"/>
</dbReference>
<gene>
    <name evidence="11" type="primary">atpA</name>
    <name evidence="13" type="ORF">DFR86_08655</name>
</gene>
<evidence type="ECO:0000256" key="5">
    <source>
        <dbReference type="ARBA" id="ARBA00022781"/>
    </source>
</evidence>
<dbReference type="EC" id="7.1.2.2" evidence="11"/>
<dbReference type="NCBIfam" id="NF003220">
    <property type="entry name" value="PRK04192.1"/>
    <property type="match status" value="1"/>
</dbReference>
<dbReference type="InterPro" id="IPR055190">
    <property type="entry name" value="ATP-synt_VA_C"/>
</dbReference>
<dbReference type="SUPFAM" id="SSF50615">
    <property type="entry name" value="N-terminal domain of alpha and beta subunits of F1 ATP synthase"/>
    <property type="match status" value="1"/>
</dbReference>
<dbReference type="GO" id="GO:0046961">
    <property type="term" value="F:proton-transporting ATPase activity, rotational mechanism"/>
    <property type="evidence" value="ECO:0007669"/>
    <property type="project" value="InterPro"/>
</dbReference>
<dbReference type="Pfam" id="PF00006">
    <property type="entry name" value="ATP-synt_ab"/>
    <property type="match status" value="1"/>
</dbReference>